<feature type="signal peptide" evidence="1">
    <location>
        <begin position="1"/>
        <end position="19"/>
    </location>
</feature>
<name>A0A6G1JPI8_9PLEO</name>
<keyword evidence="3" id="KW-1185">Reference proteome</keyword>
<reference evidence="2" key="1">
    <citation type="journal article" date="2020" name="Stud. Mycol.">
        <title>101 Dothideomycetes genomes: a test case for predicting lifestyles and emergence of pathogens.</title>
        <authorList>
            <person name="Haridas S."/>
            <person name="Albert R."/>
            <person name="Binder M."/>
            <person name="Bloem J."/>
            <person name="Labutti K."/>
            <person name="Salamov A."/>
            <person name="Andreopoulos B."/>
            <person name="Baker S."/>
            <person name="Barry K."/>
            <person name="Bills G."/>
            <person name="Bluhm B."/>
            <person name="Cannon C."/>
            <person name="Castanera R."/>
            <person name="Culley D."/>
            <person name="Daum C."/>
            <person name="Ezra D."/>
            <person name="Gonzalez J."/>
            <person name="Henrissat B."/>
            <person name="Kuo A."/>
            <person name="Liang C."/>
            <person name="Lipzen A."/>
            <person name="Lutzoni F."/>
            <person name="Magnuson J."/>
            <person name="Mondo S."/>
            <person name="Nolan M."/>
            <person name="Ohm R."/>
            <person name="Pangilinan J."/>
            <person name="Park H.-J."/>
            <person name="Ramirez L."/>
            <person name="Alfaro M."/>
            <person name="Sun H."/>
            <person name="Tritt A."/>
            <person name="Yoshinaga Y."/>
            <person name="Zwiers L.-H."/>
            <person name="Turgeon B."/>
            <person name="Goodwin S."/>
            <person name="Spatafora J."/>
            <person name="Crous P."/>
            <person name="Grigoriev I."/>
        </authorList>
    </citation>
    <scope>NUCLEOTIDE SEQUENCE</scope>
    <source>
        <strain evidence="2">CBS 122367</strain>
    </source>
</reference>
<evidence type="ECO:0000313" key="2">
    <source>
        <dbReference type="EMBL" id="KAF2692151.1"/>
    </source>
</evidence>
<gene>
    <name evidence="2" type="ORF">K458DRAFT_381977</name>
</gene>
<sequence length="107" mass="11103">MLSKTALLALCLLVSSSVALPSLQARQSTANGCPTDTEYACFDVINSSLCVSQRALQNGTAEQLANCVSYPGGMSDLPGASKLCRCPGCHSKPINDVIAKLFPPPCA</sequence>
<organism evidence="2 3">
    <name type="scientific">Lentithecium fluviatile CBS 122367</name>
    <dbReference type="NCBI Taxonomy" id="1168545"/>
    <lineage>
        <taxon>Eukaryota</taxon>
        <taxon>Fungi</taxon>
        <taxon>Dikarya</taxon>
        <taxon>Ascomycota</taxon>
        <taxon>Pezizomycotina</taxon>
        <taxon>Dothideomycetes</taxon>
        <taxon>Pleosporomycetidae</taxon>
        <taxon>Pleosporales</taxon>
        <taxon>Massarineae</taxon>
        <taxon>Lentitheciaceae</taxon>
        <taxon>Lentithecium</taxon>
    </lineage>
</organism>
<evidence type="ECO:0000256" key="1">
    <source>
        <dbReference type="SAM" id="SignalP"/>
    </source>
</evidence>
<dbReference type="Proteomes" id="UP000799291">
    <property type="component" value="Unassembled WGS sequence"/>
</dbReference>
<dbReference type="AlphaFoldDB" id="A0A6G1JPI8"/>
<dbReference type="OrthoDB" id="3793974at2759"/>
<evidence type="ECO:0000313" key="3">
    <source>
        <dbReference type="Proteomes" id="UP000799291"/>
    </source>
</evidence>
<evidence type="ECO:0008006" key="4">
    <source>
        <dbReference type="Google" id="ProtNLM"/>
    </source>
</evidence>
<protein>
    <recommendedName>
        <fullName evidence="4">Fungal calcium binding protein domain-containing protein</fullName>
    </recommendedName>
</protein>
<accession>A0A6G1JPI8</accession>
<keyword evidence="1" id="KW-0732">Signal</keyword>
<dbReference type="EMBL" id="MU005569">
    <property type="protein sequence ID" value="KAF2692151.1"/>
    <property type="molecule type" value="Genomic_DNA"/>
</dbReference>
<proteinExistence type="predicted"/>
<feature type="chain" id="PRO_5026137424" description="Fungal calcium binding protein domain-containing protein" evidence="1">
    <location>
        <begin position="20"/>
        <end position="107"/>
    </location>
</feature>